<proteinExistence type="predicted"/>
<evidence type="ECO:0000313" key="1">
    <source>
        <dbReference type="EMBL" id="VFQ46422.1"/>
    </source>
</evidence>
<dbReference type="EMBL" id="CAADHO010000009">
    <property type="protein sequence ID" value="VFQ46422.1"/>
    <property type="molecule type" value="Genomic_DNA"/>
</dbReference>
<organism evidence="1 2">
    <name type="scientific">Desulfoluna butyratoxydans</name>
    <dbReference type="NCBI Taxonomy" id="231438"/>
    <lineage>
        <taxon>Bacteria</taxon>
        <taxon>Pseudomonadati</taxon>
        <taxon>Thermodesulfobacteriota</taxon>
        <taxon>Desulfobacteria</taxon>
        <taxon>Desulfobacterales</taxon>
        <taxon>Desulfolunaceae</taxon>
        <taxon>Desulfoluna</taxon>
    </lineage>
</organism>
<keyword evidence="2" id="KW-1185">Reference proteome</keyword>
<dbReference type="Proteomes" id="UP000507962">
    <property type="component" value="Unassembled WGS sequence"/>
</dbReference>
<reference evidence="1 2" key="1">
    <citation type="submission" date="2019-03" db="EMBL/GenBank/DDBJ databases">
        <authorList>
            <person name="Nijsse B."/>
        </authorList>
    </citation>
    <scope>NUCLEOTIDE SEQUENCE [LARGE SCALE GENOMIC DNA]</scope>
    <source>
        <strain evidence="1">Desulfoluna butyratoxydans MSL71</strain>
    </source>
</reference>
<dbReference type="AlphaFoldDB" id="A0A4U8YWM1"/>
<evidence type="ECO:0000313" key="2">
    <source>
        <dbReference type="Proteomes" id="UP000507962"/>
    </source>
</evidence>
<name>A0A4U8YWM1_9BACT</name>
<protein>
    <submittedName>
        <fullName evidence="1">Uncharacterized protein</fullName>
    </submittedName>
</protein>
<sequence>MLYPAGLGEDLGELFLGYQLDFACFVEEDGT</sequence>
<gene>
    <name evidence="1" type="ORF">MSL71_40860</name>
</gene>
<accession>A0A4U8YWM1</accession>